<dbReference type="EMBL" id="JBJKTR010000022">
    <property type="protein sequence ID" value="KAL3325571.1"/>
    <property type="molecule type" value="Genomic_DNA"/>
</dbReference>
<feature type="region of interest" description="Disordered" evidence="1">
    <location>
        <begin position="79"/>
        <end position="146"/>
    </location>
</feature>
<keyword evidence="4" id="KW-1185">Reference proteome</keyword>
<evidence type="ECO:0000313" key="3">
    <source>
        <dbReference type="EMBL" id="KAL3325571.1"/>
    </source>
</evidence>
<accession>A0ABD2R3Q8</accession>
<proteinExistence type="predicted"/>
<comment type="caution">
    <text evidence="3">The sequence shown here is derived from an EMBL/GenBank/DDBJ whole genome shotgun (WGS) entry which is preliminary data.</text>
</comment>
<dbReference type="Proteomes" id="UP001627284">
    <property type="component" value="Unassembled WGS sequence"/>
</dbReference>
<reference evidence="3 4" key="1">
    <citation type="submission" date="2024-05" db="EMBL/GenBank/DDBJ databases">
        <title>De novo assembly of an allotetraploid wild potato.</title>
        <authorList>
            <person name="Hosaka A.J."/>
        </authorList>
    </citation>
    <scope>NUCLEOTIDE SEQUENCE [LARGE SCALE GENOMIC DNA]</scope>
    <source>
        <tissue evidence="3">Young leaves</tissue>
    </source>
</reference>
<feature type="signal peptide" evidence="2">
    <location>
        <begin position="1"/>
        <end position="23"/>
    </location>
</feature>
<dbReference type="AlphaFoldDB" id="A0ABD2R3Q8"/>
<gene>
    <name evidence="3" type="ORF">AABB24_036679</name>
</gene>
<feature type="compositionally biased region" description="Basic residues" evidence="1">
    <location>
        <begin position="81"/>
        <end position="94"/>
    </location>
</feature>
<feature type="chain" id="PRO_5044859125" evidence="2">
    <location>
        <begin position="24"/>
        <end position="146"/>
    </location>
</feature>
<evidence type="ECO:0000313" key="4">
    <source>
        <dbReference type="Proteomes" id="UP001627284"/>
    </source>
</evidence>
<sequence length="146" mass="16743">MISQNILLLSSLLLLLLLHLGYASNGPVPGSMKAQKQENMSSHAIVLGFSVWEPSELYFPKKPLLYRCLYGCLPPPNITFSKKHHHHHRRHHHSPPPPPSPSPFPPPLNQHHHHRSPRPHHRRHQPKPNTIMDQPKPMQKGKQDGH</sequence>
<evidence type="ECO:0000256" key="1">
    <source>
        <dbReference type="SAM" id="MobiDB-lite"/>
    </source>
</evidence>
<name>A0ABD2R3Q8_9SOLN</name>
<organism evidence="3 4">
    <name type="scientific">Solanum stoloniferum</name>
    <dbReference type="NCBI Taxonomy" id="62892"/>
    <lineage>
        <taxon>Eukaryota</taxon>
        <taxon>Viridiplantae</taxon>
        <taxon>Streptophyta</taxon>
        <taxon>Embryophyta</taxon>
        <taxon>Tracheophyta</taxon>
        <taxon>Spermatophyta</taxon>
        <taxon>Magnoliopsida</taxon>
        <taxon>eudicotyledons</taxon>
        <taxon>Gunneridae</taxon>
        <taxon>Pentapetalae</taxon>
        <taxon>asterids</taxon>
        <taxon>lamiids</taxon>
        <taxon>Solanales</taxon>
        <taxon>Solanaceae</taxon>
        <taxon>Solanoideae</taxon>
        <taxon>Solaneae</taxon>
        <taxon>Solanum</taxon>
    </lineage>
</organism>
<protein>
    <submittedName>
        <fullName evidence="3">Uncharacterized protein</fullName>
    </submittedName>
</protein>
<evidence type="ECO:0000256" key="2">
    <source>
        <dbReference type="SAM" id="SignalP"/>
    </source>
</evidence>
<feature type="compositionally biased region" description="Basic residues" evidence="1">
    <location>
        <begin position="110"/>
        <end position="126"/>
    </location>
</feature>
<keyword evidence="2" id="KW-0732">Signal</keyword>
<feature type="compositionally biased region" description="Pro residues" evidence="1">
    <location>
        <begin position="95"/>
        <end position="108"/>
    </location>
</feature>